<name>A0ABM8CYT0_9NOCA</name>
<evidence type="ECO:0000313" key="2">
    <source>
        <dbReference type="EMBL" id="BDU00116.1"/>
    </source>
</evidence>
<gene>
    <name evidence="2" type="ORF">IFM12276_31440</name>
</gene>
<evidence type="ECO:0000256" key="1">
    <source>
        <dbReference type="SAM" id="MobiDB-lite"/>
    </source>
</evidence>
<feature type="region of interest" description="Disordered" evidence="1">
    <location>
        <begin position="1"/>
        <end position="20"/>
    </location>
</feature>
<proteinExistence type="predicted"/>
<sequence length="68" mass="7860">MVVLPGPGQQHYRRRREHGDRHAPAIRHLFNKMLGQLYYCLQTHQPYDAVKAFGDPVPDPKILPLLDS</sequence>
<dbReference type="Proteomes" id="UP001317870">
    <property type="component" value="Chromosome"/>
</dbReference>
<organism evidence="2 3">
    <name type="scientific">Nocardia sputorum</name>
    <dbReference type="NCBI Taxonomy" id="2984338"/>
    <lineage>
        <taxon>Bacteria</taxon>
        <taxon>Bacillati</taxon>
        <taxon>Actinomycetota</taxon>
        <taxon>Actinomycetes</taxon>
        <taxon>Mycobacteriales</taxon>
        <taxon>Nocardiaceae</taxon>
        <taxon>Nocardia</taxon>
    </lineage>
</organism>
<keyword evidence="3" id="KW-1185">Reference proteome</keyword>
<accession>A0ABM8CYT0</accession>
<evidence type="ECO:0008006" key="4">
    <source>
        <dbReference type="Google" id="ProtNLM"/>
    </source>
</evidence>
<evidence type="ECO:0000313" key="3">
    <source>
        <dbReference type="Proteomes" id="UP001317870"/>
    </source>
</evidence>
<dbReference type="RefSeq" id="WP_281880356.1">
    <property type="nucleotide sequence ID" value="NZ_AP026978.1"/>
</dbReference>
<reference evidence="2 3" key="1">
    <citation type="submission" date="2022-11" db="EMBL/GenBank/DDBJ databases">
        <title>Genome Sequencing of Nocardia sp. ON39_IFM12276 and assembly.</title>
        <authorList>
            <person name="Shimojima M."/>
            <person name="Toyokawa M."/>
            <person name="Uesaka K."/>
        </authorList>
    </citation>
    <scope>NUCLEOTIDE SEQUENCE [LARGE SCALE GENOMIC DNA]</scope>
    <source>
        <strain evidence="2 3">IFM 12276</strain>
    </source>
</reference>
<dbReference type="EMBL" id="AP026978">
    <property type="protein sequence ID" value="BDU00116.1"/>
    <property type="molecule type" value="Genomic_DNA"/>
</dbReference>
<protein>
    <recommendedName>
        <fullName evidence="4">IS110 family transposase</fullName>
    </recommendedName>
</protein>